<proteinExistence type="inferred from homology"/>
<dbReference type="EMBL" id="JAWDGP010002127">
    <property type="protein sequence ID" value="KAK3785474.1"/>
    <property type="molecule type" value="Genomic_DNA"/>
</dbReference>
<dbReference type="PANTHER" id="PTHR24096">
    <property type="entry name" value="LONG-CHAIN-FATTY-ACID--COA LIGASE"/>
    <property type="match status" value="1"/>
</dbReference>
<comment type="caution">
    <text evidence="4">The sequence shown here is derived from an EMBL/GenBank/DDBJ whole genome shotgun (WGS) entry which is preliminary data.</text>
</comment>
<dbReference type="InterPro" id="IPR042099">
    <property type="entry name" value="ANL_N_sf"/>
</dbReference>
<keyword evidence="2" id="KW-0436">Ligase</keyword>
<name>A0AAE1DWF4_9GAST</name>
<keyword evidence="5" id="KW-1185">Reference proteome</keyword>
<protein>
    <recommendedName>
        <fullName evidence="3">AMP-dependent synthetase/ligase domain-containing protein</fullName>
    </recommendedName>
</protein>
<organism evidence="4 5">
    <name type="scientific">Elysia crispata</name>
    <name type="common">lettuce slug</name>
    <dbReference type="NCBI Taxonomy" id="231223"/>
    <lineage>
        <taxon>Eukaryota</taxon>
        <taxon>Metazoa</taxon>
        <taxon>Spiralia</taxon>
        <taxon>Lophotrochozoa</taxon>
        <taxon>Mollusca</taxon>
        <taxon>Gastropoda</taxon>
        <taxon>Heterobranchia</taxon>
        <taxon>Euthyneura</taxon>
        <taxon>Panpulmonata</taxon>
        <taxon>Sacoglossa</taxon>
        <taxon>Placobranchoidea</taxon>
        <taxon>Plakobranchidae</taxon>
        <taxon>Elysia</taxon>
    </lineage>
</organism>
<feature type="domain" description="AMP-dependent synthetase/ligase" evidence="3">
    <location>
        <begin position="28"/>
        <end position="106"/>
    </location>
</feature>
<dbReference type="Pfam" id="PF00501">
    <property type="entry name" value="AMP-binding"/>
    <property type="match status" value="1"/>
</dbReference>
<reference evidence="4" key="1">
    <citation type="journal article" date="2023" name="G3 (Bethesda)">
        <title>A reference genome for the long-term kleptoplast-retaining sea slug Elysia crispata morphotype clarki.</title>
        <authorList>
            <person name="Eastman K.E."/>
            <person name="Pendleton A.L."/>
            <person name="Shaikh M.A."/>
            <person name="Suttiyut T."/>
            <person name="Ogas R."/>
            <person name="Tomko P."/>
            <person name="Gavelis G."/>
            <person name="Widhalm J.R."/>
            <person name="Wisecaver J.H."/>
        </authorList>
    </citation>
    <scope>NUCLEOTIDE SEQUENCE</scope>
    <source>
        <strain evidence="4">ECLA1</strain>
    </source>
</reference>
<gene>
    <name evidence="4" type="ORF">RRG08_048610</name>
</gene>
<dbReference type="GO" id="GO:0016405">
    <property type="term" value="F:CoA-ligase activity"/>
    <property type="evidence" value="ECO:0007669"/>
    <property type="project" value="TreeGrafter"/>
</dbReference>
<evidence type="ECO:0000259" key="3">
    <source>
        <dbReference type="Pfam" id="PF00501"/>
    </source>
</evidence>
<sequence length="279" mass="30769">MTLTEESSLGNPEDDMGKTIGEHLKTLVNEHPSKDIFVFYDANLKKTSITFKELHTLASRFAHILREKGVKHGQSVCVSLHTSVELAVAFYGAMLAGAKAVSCEVTMDKAQGFMDMLRAYKETYVDTESKDTDTCSLWLTSGTTEMPKLVMKSHRSVAEASVIEEGFFPTTKRNFSNSPWSWAVSSPFDVMNGSTTGKLADTLLVGGYPISQAMCEWFLTVTNNVAVRYACSELLTISCNIISDITHYKDFDCGKLCRGTIIKAVNEKMEEVPRGTPVA</sequence>
<dbReference type="Proteomes" id="UP001283361">
    <property type="component" value="Unassembled WGS sequence"/>
</dbReference>
<comment type="similarity">
    <text evidence="1">Belongs to the ATP-dependent AMP-binding enzyme family.</text>
</comment>
<dbReference type="SUPFAM" id="SSF56801">
    <property type="entry name" value="Acetyl-CoA synthetase-like"/>
    <property type="match status" value="1"/>
</dbReference>
<evidence type="ECO:0000313" key="4">
    <source>
        <dbReference type="EMBL" id="KAK3785474.1"/>
    </source>
</evidence>
<dbReference type="InterPro" id="IPR000873">
    <property type="entry name" value="AMP-dep_synth/lig_dom"/>
</dbReference>
<evidence type="ECO:0000313" key="5">
    <source>
        <dbReference type="Proteomes" id="UP001283361"/>
    </source>
</evidence>
<dbReference type="Gene3D" id="3.40.50.12780">
    <property type="entry name" value="N-terminal domain of ligase-like"/>
    <property type="match status" value="2"/>
</dbReference>
<accession>A0AAE1DWF4</accession>
<dbReference type="AlphaFoldDB" id="A0AAE1DWF4"/>
<evidence type="ECO:0000256" key="2">
    <source>
        <dbReference type="ARBA" id="ARBA00022598"/>
    </source>
</evidence>
<evidence type="ECO:0000256" key="1">
    <source>
        <dbReference type="ARBA" id="ARBA00006432"/>
    </source>
</evidence>
<dbReference type="PANTHER" id="PTHR24096:SF149">
    <property type="entry name" value="AMP-BINDING DOMAIN-CONTAINING PROTEIN-RELATED"/>
    <property type="match status" value="1"/>
</dbReference>